<sequence>MGRQFMLLATGVDRREHVPVRGNGHRARGPAARLAALSYSLPVLNANLLDVSITKRKGAIAFVDDYTRWTVGSTAEANTSVLQRKVIPRALQWAAQSDAAFEAEKTSFIHFTRN</sequence>
<reference evidence="1" key="1">
    <citation type="submission" date="2015-06" db="EMBL/GenBank/DDBJ databases">
        <authorList>
            <person name="Nguyen H."/>
        </authorList>
    </citation>
    <scope>NUCLEOTIDE SEQUENCE</scope>
    <source>
        <strain evidence="1">DAOM 180753</strain>
    </source>
</reference>
<gene>
    <name evidence="1" type="ORF">VN97_g13263</name>
</gene>
<protein>
    <submittedName>
        <fullName evidence="1">Uncharacterized protein</fullName>
    </submittedName>
</protein>
<comment type="caution">
    <text evidence="1">The sequence shown here is derived from an EMBL/GenBank/DDBJ whole genome shotgun (WGS) entry which is preliminary data.</text>
</comment>
<accession>A0AAI9T4B6</accession>
<evidence type="ECO:0000313" key="1">
    <source>
        <dbReference type="EMBL" id="KAJ9473813.1"/>
    </source>
</evidence>
<proteinExistence type="predicted"/>
<dbReference type="Proteomes" id="UP001227192">
    <property type="component" value="Unassembled WGS sequence"/>
</dbReference>
<keyword evidence="2" id="KW-1185">Reference proteome</keyword>
<organism evidence="1 2">
    <name type="scientific">Penicillium thymicola</name>
    <dbReference type="NCBI Taxonomy" id="293382"/>
    <lineage>
        <taxon>Eukaryota</taxon>
        <taxon>Fungi</taxon>
        <taxon>Dikarya</taxon>
        <taxon>Ascomycota</taxon>
        <taxon>Pezizomycotina</taxon>
        <taxon>Eurotiomycetes</taxon>
        <taxon>Eurotiomycetidae</taxon>
        <taxon>Eurotiales</taxon>
        <taxon>Aspergillaceae</taxon>
        <taxon>Penicillium</taxon>
    </lineage>
</organism>
<reference evidence="1" key="2">
    <citation type="journal article" date="2016" name="Fungal Biol.">
        <title>Ochratoxin A production by Penicillium thymicola.</title>
        <authorList>
            <person name="Nguyen H.D.T."/>
            <person name="McMullin D.R."/>
            <person name="Ponomareva E."/>
            <person name="Riley R."/>
            <person name="Pomraning K.R."/>
            <person name="Baker S.E."/>
            <person name="Seifert K.A."/>
        </authorList>
    </citation>
    <scope>NUCLEOTIDE SEQUENCE</scope>
    <source>
        <strain evidence="1">DAOM 180753</strain>
    </source>
</reference>
<evidence type="ECO:0000313" key="2">
    <source>
        <dbReference type="Proteomes" id="UP001227192"/>
    </source>
</evidence>
<dbReference type="EMBL" id="LACB01001925">
    <property type="protein sequence ID" value="KAJ9473813.1"/>
    <property type="molecule type" value="Genomic_DNA"/>
</dbReference>
<name>A0AAI9T4B6_PENTH</name>
<dbReference type="AlphaFoldDB" id="A0AAI9T4B6"/>